<feature type="compositionally biased region" description="Polar residues" evidence="1">
    <location>
        <begin position="116"/>
        <end position="132"/>
    </location>
</feature>
<evidence type="ECO:0000313" key="2">
    <source>
        <dbReference type="EMBL" id="OCF28362.1"/>
    </source>
</evidence>
<feature type="compositionally biased region" description="Polar residues" evidence="1">
    <location>
        <begin position="192"/>
        <end position="201"/>
    </location>
</feature>
<accession>A0A1B9GBG2</accession>
<gene>
    <name evidence="2" type="ORF">I302_03221</name>
    <name evidence="3" type="ORF">I302_104515</name>
</gene>
<feature type="region of interest" description="Disordered" evidence="1">
    <location>
        <begin position="105"/>
        <end position="208"/>
    </location>
</feature>
<reference evidence="3" key="4">
    <citation type="submission" date="2024-02" db="EMBL/GenBank/DDBJ databases">
        <title>Comparative genomics of Cryptococcus and Kwoniella reveals pathogenesis evolution and contrasting modes of karyotype evolution via chromosome fusion or intercentromeric recombination.</title>
        <authorList>
            <person name="Coelho M.A."/>
            <person name="David-Palma M."/>
            <person name="Shea T."/>
            <person name="Bowers K."/>
            <person name="McGinley-Smith S."/>
            <person name="Mohammad A.W."/>
            <person name="Gnirke A."/>
            <person name="Yurkov A.M."/>
            <person name="Nowrousian M."/>
            <person name="Sun S."/>
            <person name="Cuomo C.A."/>
            <person name="Heitman J."/>
        </authorList>
    </citation>
    <scope>NUCLEOTIDE SEQUENCE</scope>
    <source>
        <strain evidence="3">CBS 10118</strain>
    </source>
</reference>
<keyword evidence="4" id="KW-1185">Reference proteome</keyword>
<dbReference type="OrthoDB" id="2565285at2759"/>
<feature type="compositionally biased region" description="Low complexity" evidence="1">
    <location>
        <begin position="150"/>
        <end position="173"/>
    </location>
</feature>
<evidence type="ECO:0000313" key="3">
    <source>
        <dbReference type="EMBL" id="WVW82504.1"/>
    </source>
</evidence>
<dbReference type="AlphaFoldDB" id="A0A1B9GBG2"/>
<name>A0A1B9GBG2_9TREE</name>
<proteinExistence type="predicted"/>
<reference evidence="3" key="2">
    <citation type="submission" date="2013-07" db="EMBL/GenBank/DDBJ databases">
        <authorList>
            <consortium name="The Broad Institute Genome Sequencing Platform"/>
            <person name="Cuomo C."/>
            <person name="Litvintseva A."/>
            <person name="Chen Y."/>
            <person name="Heitman J."/>
            <person name="Sun S."/>
            <person name="Springer D."/>
            <person name="Dromer F."/>
            <person name="Young S.K."/>
            <person name="Zeng Q."/>
            <person name="Gargeya S."/>
            <person name="Fitzgerald M."/>
            <person name="Abouelleil A."/>
            <person name="Alvarado L."/>
            <person name="Berlin A.M."/>
            <person name="Chapman S.B."/>
            <person name="Dewar J."/>
            <person name="Goldberg J."/>
            <person name="Griggs A."/>
            <person name="Gujja S."/>
            <person name="Hansen M."/>
            <person name="Howarth C."/>
            <person name="Imamovic A."/>
            <person name="Larimer J."/>
            <person name="McCowan C."/>
            <person name="Murphy C."/>
            <person name="Pearson M."/>
            <person name="Priest M."/>
            <person name="Roberts A."/>
            <person name="Saif S."/>
            <person name="Shea T."/>
            <person name="Sykes S."/>
            <person name="Wortman J."/>
            <person name="Nusbaum C."/>
            <person name="Birren B."/>
        </authorList>
    </citation>
    <scope>NUCLEOTIDE SEQUENCE</scope>
    <source>
        <strain evidence="3">CBS 10118</strain>
    </source>
</reference>
<sequence>MSTLKFSEVISCLEKTDPSHPPSFYYALEVVKRYARAKIAKGSGRQLMCRSGKLETLESKFCNLGYQDIFYLTRLHLKLPPSSIQSHLPSPSMTVRQTLLKAGYPLPADTHAGPSRSPSASHLSPNTKNNKNILAGPRRPIDREGRRGSRSLTSSPNPSSTNVSTLRRSSSSRPDIPRSKTHGTIPDLTPKFGSSPNSPGANDTPVIGHGTSKWTPLLAGLGLRTVFDKSHAEPEINLNFNDPFVQCSHGLRTIRRASMELSPSSPVSVEILNLTLTPLDLSGAPHKEDELVPIELMLSESRLDGYEDELVVKEKREVGHLEMDVGYRLPALEMELNIPG</sequence>
<dbReference type="EMBL" id="KI894019">
    <property type="protein sequence ID" value="OCF28362.1"/>
    <property type="molecule type" value="Genomic_DNA"/>
</dbReference>
<organism evidence="2">
    <name type="scientific">Kwoniella bestiolae CBS 10118</name>
    <dbReference type="NCBI Taxonomy" id="1296100"/>
    <lineage>
        <taxon>Eukaryota</taxon>
        <taxon>Fungi</taxon>
        <taxon>Dikarya</taxon>
        <taxon>Basidiomycota</taxon>
        <taxon>Agaricomycotina</taxon>
        <taxon>Tremellomycetes</taxon>
        <taxon>Tremellales</taxon>
        <taxon>Cryptococcaceae</taxon>
        <taxon>Kwoniella</taxon>
    </lineage>
</organism>
<dbReference type="RefSeq" id="XP_019049432.1">
    <property type="nucleotide sequence ID" value="XM_019189870.1"/>
</dbReference>
<protein>
    <submittedName>
        <fullName evidence="2">Uncharacterized protein</fullName>
    </submittedName>
</protein>
<dbReference type="KEGG" id="kbi:30207620"/>
<reference evidence="2" key="1">
    <citation type="submission" date="2013-07" db="EMBL/GenBank/DDBJ databases">
        <title>The Genome Sequence of Cryptococcus bestiolae CBS10118.</title>
        <authorList>
            <consortium name="The Broad Institute Genome Sequencing Platform"/>
            <person name="Cuomo C."/>
            <person name="Litvintseva A."/>
            <person name="Chen Y."/>
            <person name="Heitman J."/>
            <person name="Sun S."/>
            <person name="Springer D."/>
            <person name="Dromer F."/>
            <person name="Young S.K."/>
            <person name="Zeng Q."/>
            <person name="Gargeya S."/>
            <person name="Fitzgerald M."/>
            <person name="Abouelleil A."/>
            <person name="Alvarado L."/>
            <person name="Berlin A.M."/>
            <person name="Chapman S.B."/>
            <person name="Dewar J."/>
            <person name="Goldberg J."/>
            <person name="Griggs A."/>
            <person name="Gujja S."/>
            <person name="Hansen M."/>
            <person name="Howarth C."/>
            <person name="Imamovic A."/>
            <person name="Larimer J."/>
            <person name="McCowan C."/>
            <person name="Murphy C."/>
            <person name="Pearson M."/>
            <person name="Priest M."/>
            <person name="Roberts A."/>
            <person name="Saif S."/>
            <person name="Shea T."/>
            <person name="Sykes S."/>
            <person name="Wortman J."/>
            <person name="Nusbaum C."/>
            <person name="Birren B."/>
        </authorList>
    </citation>
    <scope>NUCLEOTIDE SEQUENCE [LARGE SCALE GENOMIC DNA]</scope>
    <source>
        <strain evidence="2">CBS 10118</strain>
    </source>
</reference>
<dbReference type="GeneID" id="30207620"/>
<evidence type="ECO:0000256" key="1">
    <source>
        <dbReference type="SAM" id="MobiDB-lite"/>
    </source>
</evidence>
<dbReference type="VEuPathDB" id="FungiDB:I302_03221"/>
<reference evidence="2" key="3">
    <citation type="submission" date="2014-01" db="EMBL/GenBank/DDBJ databases">
        <title>Evolution of pathogenesis and genome organization in the Tremellales.</title>
        <authorList>
            <person name="Cuomo C."/>
            <person name="Litvintseva A."/>
            <person name="Heitman J."/>
            <person name="Chen Y."/>
            <person name="Sun S."/>
            <person name="Springer D."/>
            <person name="Dromer F."/>
            <person name="Young S."/>
            <person name="Zeng Q."/>
            <person name="Chapman S."/>
            <person name="Gujja S."/>
            <person name="Saif S."/>
            <person name="Birren B."/>
        </authorList>
    </citation>
    <scope>NUCLEOTIDE SEQUENCE</scope>
    <source>
        <strain evidence="2">CBS 10118</strain>
    </source>
</reference>
<evidence type="ECO:0000313" key="4">
    <source>
        <dbReference type="Proteomes" id="UP000092730"/>
    </source>
</evidence>
<dbReference type="EMBL" id="CP144542">
    <property type="protein sequence ID" value="WVW82504.1"/>
    <property type="molecule type" value="Genomic_DNA"/>
</dbReference>
<dbReference type="Proteomes" id="UP000092730">
    <property type="component" value="Chromosome 2"/>
</dbReference>